<dbReference type="KEGG" id="nsm:JO391_17305"/>
<reference evidence="2" key="1">
    <citation type="submission" date="2021-02" db="EMBL/GenBank/DDBJ databases">
        <title>Rhodobacter shimadae sp. nov., an aerobic anoxygenic phototrophic bacterium isolated from a hot spring.</title>
        <authorList>
            <person name="Muramatsu S."/>
            <person name="Haruta S."/>
            <person name="Hirose S."/>
            <person name="Hanada S."/>
        </authorList>
    </citation>
    <scope>NUCLEOTIDE SEQUENCE</scope>
    <source>
        <strain evidence="2">N10</strain>
    </source>
</reference>
<gene>
    <name evidence="2" type="ORF">JO391_17305</name>
</gene>
<dbReference type="PANTHER" id="PTHR35149:SF2">
    <property type="entry name" value="DUF262 DOMAIN-CONTAINING PROTEIN"/>
    <property type="match status" value="1"/>
</dbReference>
<evidence type="ECO:0000313" key="2">
    <source>
        <dbReference type="EMBL" id="QYZ69466.1"/>
    </source>
</evidence>
<proteinExistence type="predicted"/>
<organism evidence="2 3">
    <name type="scientific">Neotabrizicola shimadae</name>
    <dbReference type="NCBI Taxonomy" id="2807096"/>
    <lineage>
        <taxon>Bacteria</taxon>
        <taxon>Pseudomonadati</taxon>
        <taxon>Pseudomonadota</taxon>
        <taxon>Alphaproteobacteria</taxon>
        <taxon>Rhodobacterales</taxon>
        <taxon>Paracoccaceae</taxon>
        <taxon>Neotabrizicola</taxon>
    </lineage>
</organism>
<feature type="domain" description="GmrSD restriction endonucleases C-terminal" evidence="1">
    <location>
        <begin position="262"/>
        <end position="391"/>
    </location>
</feature>
<protein>
    <submittedName>
        <fullName evidence="2">DUF262 domain-containing protein</fullName>
    </submittedName>
</protein>
<dbReference type="AlphaFoldDB" id="A0A8G0ZQ85"/>
<keyword evidence="3" id="KW-1185">Reference proteome</keyword>
<name>A0A8G0ZQ85_9RHOB</name>
<dbReference type="InterPro" id="IPR011089">
    <property type="entry name" value="GmrSD_C"/>
</dbReference>
<dbReference type="EMBL" id="CP069370">
    <property type="protein sequence ID" value="QYZ69466.1"/>
    <property type="molecule type" value="Genomic_DNA"/>
</dbReference>
<dbReference type="Pfam" id="PF07510">
    <property type="entry name" value="GmrSD_C"/>
    <property type="match status" value="1"/>
</dbReference>
<dbReference type="PANTHER" id="PTHR35149">
    <property type="entry name" value="SLL5132 PROTEIN"/>
    <property type="match status" value="1"/>
</dbReference>
<evidence type="ECO:0000259" key="1">
    <source>
        <dbReference type="Pfam" id="PF07510"/>
    </source>
</evidence>
<sequence length="409" mass="46151">MRRATEWFLRQTGSYLESLSRPEDDHGAILAGLIDRMSRGLFFTKIVVDDDLNAYKVFETLNARGVKLSAPDLLKNYLFSVISRDATAEAHDEELDRVEVRWSDILERLQSENVTSFLRAYWGATHSFVRESDLFKVIKRSITTRAEAYALLSGLEDSLETFLALTDPETSSWPADDRENARLLKMFSVRQPFALLMALKRQVPSAFSQVLDAIVRLSFRYNVISNLQPAEQERVYSRVAIEISQGRLPSAASIISELRSIYPNDDLFRANFASKSFDTSGSRNKQVVRYILSKLEQHQSGLAPDSAELTIEHILPERPGAGWRQFSETEAKSDVYRLGNLALIEPSRNQAAGNHDYEVKKGLLSSSGLASTSSIPSEYSDWTPDSVARRQGIQARHATGIWRVSQLHE</sequence>
<evidence type="ECO:0000313" key="3">
    <source>
        <dbReference type="Proteomes" id="UP000826300"/>
    </source>
</evidence>
<dbReference type="Proteomes" id="UP000826300">
    <property type="component" value="Chromosome"/>
</dbReference>
<accession>A0A8G0ZQ85</accession>